<dbReference type="STRING" id="50429.A0A2B4STE3"/>
<proteinExistence type="predicted"/>
<sequence length="709" mass="77764">MSDETIWSDQSSEQVSNPAPILETSLMGTADDHVILRLLTGNNMNSSSSNGSEVLAKLLSGSVQSSSPSSIAVGTTIVLSSVQSPGLRKIEPKPTDSGNEGEKVEVENESNPPGRLLGINATRRGVKTCPICMKKIGYRSKQCKFCSPGKPRKRSRKSKQSKESNHFDDERDTSGVELNVVVIDGETEVATSEISSTIPEVISKEVVEDSETDAAISFGQETQEGDVVTSDAVGTEGLVGRKSYHTSLQDLIQTLLVQNQNSSVLIPPTERVESDKLSMSQPNTDQQQQQSGNDEIEQEQEQLQMAGATVGSPENAYDANSVALFLGHLAQQNGKKIRTALNPVIDNTRSATGTSSLIGVKTKRIVIEDDLSSQAKYRKIRPKSIDEGTAVVEIQTGVASIIDEDMTNNVAESKPSESQLRMLPGNATRRGVMPCQKCQCLIGCRSKVCKHCKALLNESNPPFKRNKKQQHQAVQLQIPSNSTMTVFSVRRSKVGPDHRCFVWCERNFPENRMRDVYSCDYPPCVTARELGNKTSSFLCEHAKVCRSQGSINNSRVLYLDQEKLSSEFFSEEVSTSLKDLNLKCSSKNVALVQCVSERTFVVVDQLHLEQGGSLAPDLIGFVHVRFERTKVNDSLKTEVFCSGRPCMAWNPVFGCVVNKGSSAPTVWRSLNCLHCSACLWAIASDKELAHEFQLCLDNVKMKVNNTEED</sequence>
<name>A0A2B4STE3_STYPI</name>
<feature type="region of interest" description="Disordered" evidence="1">
    <location>
        <begin position="144"/>
        <end position="172"/>
    </location>
</feature>
<protein>
    <submittedName>
        <fullName evidence="2">Uncharacterized protein C2orf42-like</fullName>
    </submittedName>
</protein>
<gene>
    <name evidence="2" type="ORF">AWC38_SpisGene2785</name>
</gene>
<feature type="region of interest" description="Disordered" evidence="1">
    <location>
        <begin position="271"/>
        <end position="312"/>
    </location>
</feature>
<dbReference type="InterPro" id="IPR026049">
    <property type="entry name" value="C2orf42"/>
</dbReference>
<feature type="compositionally biased region" description="Basic and acidic residues" evidence="1">
    <location>
        <begin position="160"/>
        <end position="172"/>
    </location>
</feature>
<organism evidence="2 3">
    <name type="scientific">Stylophora pistillata</name>
    <name type="common">Smooth cauliflower coral</name>
    <dbReference type="NCBI Taxonomy" id="50429"/>
    <lineage>
        <taxon>Eukaryota</taxon>
        <taxon>Metazoa</taxon>
        <taxon>Cnidaria</taxon>
        <taxon>Anthozoa</taxon>
        <taxon>Hexacorallia</taxon>
        <taxon>Scleractinia</taxon>
        <taxon>Astrocoeniina</taxon>
        <taxon>Pocilloporidae</taxon>
        <taxon>Stylophora</taxon>
    </lineage>
</organism>
<comment type="caution">
    <text evidence="2">The sequence shown here is derived from an EMBL/GenBank/DDBJ whole genome shotgun (WGS) entry which is preliminary data.</text>
</comment>
<reference evidence="3" key="1">
    <citation type="journal article" date="2017" name="bioRxiv">
        <title>Comparative analysis of the genomes of Stylophora pistillata and Acropora digitifera provides evidence for extensive differences between species of corals.</title>
        <authorList>
            <person name="Voolstra C.R."/>
            <person name="Li Y."/>
            <person name="Liew Y.J."/>
            <person name="Baumgarten S."/>
            <person name="Zoccola D."/>
            <person name="Flot J.-F."/>
            <person name="Tambutte S."/>
            <person name="Allemand D."/>
            <person name="Aranda M."/>
        </authorList>
    </citation>
    <scope>NUCLEOTIDE SEQUENCE [LARGE SCALE GENOMIC DNA]</scope>
</reference>
<accession>A0A2B4STE3</accession>
<dbReference type="Proteomes" id="UP000225706">
    <property type="component" value="Unassembled WGS sequence"/>
</dbReference>
<evidence type="ECO:0000313" key="3">
    <source>
        <dbReference type="Proteomes" id="UP000225706"/>
    </source>
</evidence>
<keyword evidence="3" id="KW-1185">Reference proteome</keyword>
<dbReference type="OrthoDB" id="6506929at2759"/>
<feature type="compositionally biased region" description="Basic residues" evidence="1">
    <location>
        <begin position="150"/>
        <end position="159"/>
    </location>
</feature>
<dbReference type="AlphaFoldDB" id="A0A2B4STE3"/>
<feature type="compositionally biased region" description="Basic and acidic residues" evidence="1">
    <location>
        <begin position="88"/>
        <end position="106"/>
    </location>
</feature>
<dbReference type="GO" id="GO:0005634">
    <property type="term" value="C:nucleus"/>
    <property type="evidence" value="ECO:0007669"/>
    <property type="project" value="TreeGrafter"/>
</dbReference>
<dbReference type="EMBL" id="LSMT01000024">
    <property type="protein sequence ID" value="PFX32369.1"/>
    <property type="molecule type" value="Genomic_DNA"/>
</dbReference>
<dbReference type="PANTHER" id="PTHR13518:SF1">
    <property type="entry name" value="C2ORF42 HOMOLOG"/>
    <property type="match status" value="1"/>
</dbReference>
<evidence type="ECO:0000256" key="1">
    <source>
        <dbReference type="SAM" id="MobiDB-lite"/>
    </source>
</evidence>
<evidence type="ECO:0000313" key="2">
    <source>
        <dbReference type="EMBL" id="PFX32369.1"/>
    </source>
</evidence>
<feature type="region of interest" description="Disordered" evidence="1">
    <location>
        <begin position="83"/>
        <end position="118"/>
    </location>
</feature>
<dbReference type="PANTHER" id="PTHR13518">
    <property type="entry name" value="PUTATIVE TREBLE-CLEF ZINC-FINGER C2ORF42 FAMILY MEMBER"/>
    <property type="match status" value="1"/>
</dbReference>